<name>A0A177ERT7_9EURO</name>
<reference evidence="2 3" key="1">
    <citation type="submission" date="2016-03" db="EMBL/GenBank/DDBJ databases">
        <title>Draft genome sequence of the Fonsecaea monophora CBS 269.37.</title>
        <authorList>
            <person name="Bombassaro A."/>
            <person name="Vinicius W.A."/>
            <person name="De Hoog S."/>
            <person name="Sun J."/>
            <person name="Souza E.M."/>
            <person name="Raittz R.T."/>
            <person name="Costa F."/>
            <person name="Leao A.C."/>
            <person name="Tadra-Sfeir M.Z."/>
            <person name="Baura V."/>
            <person name="Balsanelli E."/>
            <person name="Pedrosa F.O."/>
            <person name="Moreno L.F."/>
            <person name="Steffens M.B."/>
            <person name="Xi L."/>
            <person name="Bocca A.L."/>
            <person name="Felipe M.S."/>
            <person name="Teixeira M."/>
            <person name="Telles Filho F.Q."/>
            <person name="Azevedo C.M."/>
            <person name="Gomes R."/>
            <person name="Vicente V.A."/>
        </authorList>
    </citation>
    <scope>NUCLEOTIDE SEQUENCE [LARGE SCALE GENOMIC DNA]</scope>
    <source>
        <strain evidence="2 3">CBS 269.37</strain>
    </source>
</reference>
<proteinExistence type="predicted"/>
<gene>
    <name evidence="2" type="ORF">AYO21_12116</name>
</gene>
<organism evidence="2 3">
    <name type="scientific">Fonsecaea monophora</name>
    <dbReference type="NCBI Taxonomy" id="254056"/>
    <lineage>
        <taxon>Eukaryota</taxon>
        <taxon>Fungi</taxon>
        <taxon>Dikarya</taxon>
        <taxon>Ascomycota</taxon>
        <taxon>Pezizomycotina</taxon>
        <taxon>Eurotiomycetes</taxon>
        <taxon>Chaetothyriomycetidae</taxon>
        <taxon>Chaetothyriales</taxon>
        <taxon>Herpotrichiellaceae</taxon>
        <taxon>Fonsecaea</taxon>
    </lineage>
</organism>
<dbReference type="AlphaFoldDB" id="A0A177ERT7"/>
<evidence type="ECO:0000313" key="3">
    <source>
        <dbReference type="Proteomes" id="UP000077002"/>
    </source>
</evidence>
<feature type="region of interest" description="Disordered" evidence="1">
    <location>
        <begin position="1"/>
        <end position="37"/>
    </location>
</feature>
<feature type="region of interest" description="Disordered" evidence="1">
    <location>
        <begin position="259"/>
        <end position="284"/>
    </location>
</feature>
<keyword evidence="3" id="KW-1185">Reference proteome</keyword>
<evidence type="ECO:0000313" key="2">
    <source>
        <dbReference type="EMBL" id="OAG33792.1"/>
    </source>
</evidence>
<evidence type="ECO:0000256" key="1">
    <source>
        <dbReference type="SAM" id="MobiDB-lite"/>
    </source>
</evidence>
<accession>A0A177ERT7</accession>
<dbReference type="Proteomes" id="UP000077002">
    <property type="component" value="Unassembled WGS sequence"/>
</dbReference>
<dbReference type="GeneID" id="34607174"/>
<dbReference type="EMBL" id="LVKK01000232">
    <property type="protein sequence ID" value="OAG33792.1"/>
    <property type="molecule type" value="Genomic_DNA"/>
</dbReference>
<comment type="caution">
    <text evidence="2">The sequence shown here is derived from an EMBL/GenBank/DDBJ whole genome shotgun (WGS) entry which is preliminary data.</text>
</comment>
<sequence length="284" mass="33069">MPPSMPSPSMSSHKEVSVKPELAMPPSMPPPSMSSHKEVPIRSELTMPPFMPPPFMSSHNEVSVRPQLTMPLTMPPPMPPPSMPTEVRGMEDLEDHKRRILFSQLSGYTFRIAEKQRELIALAKELDEDKEMIFYIHDLDKKLYQAQVYYELGIRRLEEGGQVYVGYVPARLGRPVPVQELELIVKEMDLVLQWQAARWLHDQSALAYHRQSRRLCWQLRSICQGRVHQKDMNDEQRQQAEAERQRQLDALLDEEEQNFRTRGHQQPPYQIPIMAIPPPINHRQ</sequence>
<dbReference type="RefSeq" id="XP_022505744.1">
    <property type="nucleotide sequence ID" value="XM_022661947.1"/>
</dbReference>
<protein>
    <submittedName>
        <fullName evidence="2">Uncharacterized protein</fullName>
    </submittedName>
</protein>
<feature type="compositionally biased region" description="Pro residues" evidence="1">
    <location>
        <begin position="275"/>
        <end position="284"/>
    </location>
</feature>